<evidence type="ECO:0000259" key="5">
    <source>
        <dbReference type="Pfam" id="PF03668"/>
    </source>
</evidence>
<dbReference type="Pfam" id="PF03668">
    <property type="entry name" value="RapZ-like_N"/>
    <property type="match status" value="1"/>
</dbReference>
<keyword evidence="1 4" id="KW-0547">Nucleotide-binding</keyword>
<gene>
    <name evidence="7" type="ORF">SAMN02745887_01849</name>
</gene>
<dbReference type="Proteomes" id="UP000186513">
    <property type="component" value="Unassembled WGS sequence"/>
</dbReference>
<organism evidence="7 8">
    <name type="scientific">Chitinimonas taiwanensis DSM 18899</name>
    <dbReference type="NCBI Taxonomy" id="1121279"/>
    <lineage>
        <taxon>Bacteria</taxon>
        <taxon>Pseudomonadati</taxon>
        <taxon>Pseudomonadota</taxon>
        <taxon>Betaproteobacteria</taxon>
        <taxon>Neisseriales</taxon>
        <taxon>Chitinibacteraceae</taxon>
        <taxon>Chitinimonas</taxon>
    </lineage>
</organism>
<dbReference type="InterPro" id="IPR053931">
    <property type="entry name" value="RapZ_C"/>
</dbReference>
<dbReference type="InterPro" id="IPR005337">
    <property type="entry name" value="RapZ-like"/>
</dbReference>
<evidence type="ECO:0000256" key="1">
    <source>
        <dbReference type="ARBA" id="ARBA00022741"/>
    </source>
</evidence>
<dbReference type="PANTHER" id="PTHR30448">
    <property type="entry name" value="RNASE ADAPTER PROTEIN RAPZ"/>
    <property type="match status" value="1"/>
</dbReference>
<feature type="binding site" evidence="4">
    <location>
        <begin position="14"/>
        <end position="21"/>
    </location>
    <ligand>
        <name>ATP</name>
        <dbReference type="ChEBI" id="CHEBI:30616"/>
    </ligand>
</feature>
<dbReference type="RefSeq" id="WP_308417569.1">
    <property type="nucleotide sequence ID" value="NZ_FPKR01000006.1"/>
</dbReference>
<dbReference type="STRING" id="1121279.SAMN02745887_01849"/>
<dbReference type="PIRSF" id="PIRSF005052">
    <property type="entry name" value="P-loopkin"/>
    <property type="match status" value="1"/>
</dbReference>
<feature type="domain" description="RapZ-like N-terminal" evidence="5">
    <location>
        <begin position="7"/>
        <end position="161"/>
    </location>
</feature>
<evidence type="ECO:0000259" key="6">
    <source>
        <dbReference type="Pfam" id="PF22740"/>
    </source>
</evidence>
<feature type="domain" description="RapZ C-terminal" evidence="6">
    <location>
        <begin position="168"/>
        <end position="284"/>
    </location>
</feature>
<dbReference type="SUPFAM" id="SSF52540">
    <property type="entry name" value="P-loop containing nucleoside triphosphate hydrolases"/>
    <property type="match status" value="1"/>
</dbReference>
<dbReference type="InterPro" id="IPR053930">
    <property type="entry name" value="RapZ-like_N"/>
</dbReference>
<sequence>MQSIAAMQIVLISGLSGSGKSVALKQLEDQGYYCIDNLPATLLLQAVQALRDEGHRRIGISVDVRGIHSLPALPEAVAKLKAQGLDLRVLFLEAKTDALQMRFSETRRKHPLSVAHPELTVSECIVLEQELLVGVADLAHRVDTSDLSANALRSWVKQLLHLDQSQLTVIFQSFGFKHGLPLDADLVFDARCIPNPYYDTTLRPLTGRDQLVIDFLEAQPAGQQMYEDVVRYLDTWLPAFDNDNRAYLTVAIGCTGGQHRSVWLAEKLARRFDSDRQVLTRHRERRGEA</sequence>
<keyword evidence="8" id="KW-1185">Reference proteome</keyword>
<dbReference type="NCBIfam" id="NF003828">
    <property type="entry name" value="PRK05416.1"/>
    <property type="match status" value="1"/>
</dbReference>
<keyword evidence="2 4" id="KW-0067">ATP-binding</keyword>
<dbReference type="Pfam" id="PF22740">
    <property type="entry name" value="PapZ_C"/>
    <property type="match status" value="1"/>
</dbReference>
<dbReference type="HAMAP" id="MF_00636">
    <property type="entry name" value="RapZ_like"/>
    <property type="match status" value="1"/>
</dbReference>
<dbReference type="EMBL" id="FPKR01000006">
    <property type="protein sequence ID" value="SFZ76037.1"/>
    <property type="molecule type" value="Genomic_DNA"/>
</dbReference>
<proteinExistence type="inferred from homology"/>
<dbReference type="AlphaFoldDB" id="A0A1K2HH26"/>
<evidence type="ECO:0000256" key="3">
    <source>
        <dbReference type="ARBA" id="ARBA00023134"/>
    </source>
</evidence>
<dbReference type="PANTHER" id="PTHR30448:SF0">
    <property type="entry name" value="RNASE ADAPTER PROTEIN RAPZ"/>
    <property type="match status" value="1"/>
</dbReference>
<evidence type="ECO:0000256" key="2">
    <source>
        <dbReference type="ARBA" id="ARBA00022840"/>
    </source>
</evidence>
<reference evidence="7 8" key="1">
    <citation type="submission" date="2016-11" db="EMBL/GenBank/DDBJ databases">
        <authorList>
            <person name="Jaros S."/>
            <person name="Januszkiewicz K."/>
            <person name="Wedrychowicz H."/>
        </authorList>
    </citation>
    <scope>NUCLEOTIDE SEQUENCE [LARGE SCALE GENOMIC DNA]</scope>
    <source>
        <strain evidence="7 8">DSM 18899</strain>
    </source>
</reference>
<protein>
    <submittedName>
        <fullName evidence="7">UPF0042 nucleotide-binding protein</fullName>
    </submittedName>
</protein>
<evidence type="ECO:0000256" key="4">
    <source>
        <dbReference type="HAMAP-Rule" id="MF_00636"/>
    </source>
</evidence>
<dbReference type="Gene3D" id="3.40.50.300">
    <property type="entry name" value="P-loop containing nucleotide triphosphate hydrolases"/>
    <property type="match status" value="1"/>
</dbReference>
<feature type="binding site" evidence="4">
    <location>
        <begin position="63"/>
        <end position="66"/>
    </location>
    <ligand>
        <name>GTP</name>
        <dbReference type="ChEBI" id="CHEBI:37565"/>
    </ligand>
</feature>
<evidence type="ECO:0000313" key="8">
    <source>
        <dbReference type="Proteomes" id="UP000186513"/>
    </source>
</evidence>
<dbReference type="GO" id="GO:0005524">
    <property type="term" value="F:ATP binding"/>
    <property type="evidence" value="ECO:0007669"/>
    <property type="project" value="UniProtKB-UniRule"/>
</dbReference>
<name>A0A1K2HH26_9NEIS</name>
<keyword evidence="3 4" id="KW-0342">GTP-binding</keyword>
<evidence type="ECO:0000313" key="7">
    <source>
        <dbReference type="EMBL" id="SFZ76037.1"/>
    </source>
</evidence>
<dbReference type="InterPro" id="IPR027417">
    <property type="entry name" value="P-loop_NTPase"/>
</dbReference>
<dbReference type="GO" id="GO:0005525">
    <property type="term" value="F:GTP binding"/>
    <property type="evidence" value="ECO:0007669"/>
    <property type="project" value="UniProtKB-UniRule"/>
</dbReference>
<accession>A0A1K2HH26</accession>